<evidence type="ECO:0000256" key="8">
    <source>
        <dbReference type="SAM" id="MobiDB-lite"/>
    </source>
</evidence>
<dbReference type="InterPro" id="IPR042560">
    <property type="entry name" value="Exo84_C_2"/>
</dbReference>
<feature type="coiled-coil region" evidence="7">
    <location>
        <begin position="197"/>
        <end position="241"/>
    </location>
</feature>
<dbReference type="GO" id="GO:0006893">
    <property type="term" value="P:Golgi to plasma membrane transport"/>
    <property type="evidence" value="ECO:0007669"/>
    <property type="project" value="TreeGrafter"/>
</dbReference>
<dbReference type="RefSeq" id="XP_019038607.1">
    <property type="nucleotide sequence ID" value="XM_019184975.1"/>
</dbReference>
<dbReference type="GO" id="GO:0000145">
    <property type="term" value="C:exocyst"/>
    <property type="evidence" value="ECO:0007669"/>
    <property type="project" value="InterPro"/>
</dbReference>
<dbReference type="OrthoDB" id="642193at2759"/>
<evidence type="ECO:0000256" key="5">
    <source>
        <dbReference type="ARBA" id="ARBA00022483"/>
    </source>
</evidence>
<dbReference type="Proteomes" id="UP000094112">
    <property type="component" value="Unassembled WGS sequence"/>
</dbReference>
<evidence type="ECO:0000256" key="1">
    <source>
        <dbReference type="ARBA" id="ARBA00004398"/>
    </source>
</evidence>
<evidence type="ECO:0000313" key="11">
    <source>
        <dbReference type="Proteomes" id="UP000094112"/>
    </source>
</evidence>
<evidence type="ECO:0000256" key="6">
    <source>
        <dbReference type="ARBA" id="ARBA00022927"/>
    </source>
</evidence>
<dbReference type="GO" id="GO:0006887">
    <property type="term" value="P:exocytosis"/>
    <property type="evidence" value="ECO:0007669"/>
    <property type="project" value="UniProtKB-KW"/>
</dbReference>
<keyword evidence="5" id="KW-0268">Exocytosis</keyword>
<accession>A0A1E3P2B9</accession>
<evidence type="ECO:0000259" key="9">
    <source>
        <dbReference type="Pfam" id="PF16528"/>
    </source>
</evidence>
<dbReference type="SUPFAM" id="SSF50729">
    <property type="entry name" value="PH domain-like"/>
    <property type="match status" value="1"/>
</dbReference>
<organism evidence="10 11">
    <name type="scientific">Wickerhamomyces anomalus (strain ATCC 58044 / CBS 1984 / NCYC 433 / NRRL Y-366-8)</name>
    <name type="common">Yeast</name>
    <name type="synonym">Hansenula anomala</name>
    <dbReference type="NCBI Taxonomy" id="683960"/>
    <lineage>
        <taxon>Eukaryota</taxon>
        <taxon>Fungi</taxon>
        <taxon>Dikarya</taxon>
        <taxon>Ascomycota</taxon>
        <taxon>Saccharomycotina</taxon>
        <taxon>Saccharomycetes</taxon>
        <taxon>Phaffomycetales</taxon>
        <taxon>Wickerhamomycetaceae</taxon>
        <taxon>Wickerhamomyces</taxon>
    </lineage>
</organism>
<reference evidence="10 11" key="1">
    <citation type="journal article" date="2016" name="Proc. Natl. Acad. Sci. U.S.A.">
        <title>Comparative genomics of biotechnologically important yeasts.</title>
        <authorList>
            <person name="Riley R."/>
            <person name="Haridas S."/>
            <person name="Wolfe K.H."/>
            <person name="Lopes M.R."/>
            <person name="Hittinger C.T."/>
            <person name="Goeker M."/>
            <person name="Salamov A.A."/>
            <person name="Wisecaver J.H."/>
            <person name="Long T.M."/>
            <person name="Calvey C.H."/>
            <person name="Aerts A.L."/>
            <person name="Barry K.W."/>
            <person name="Choi C."/>
            <person name="Clum A."/>
            <person name="Coughlan A.Y."/>
            <person name="Deshpande S."/>
            <person name="Douglass A.P."/>
            <person name="Hanson S.J."/>
            <person name="Klenk H.-P."/>
            <person name="LaButti K.M."/>
            <person name="Lapidus A."/>
            <person name="Lindquist E.A."/>
            <person name="Lipzen A.M."/>
            <person name="Meier-Kolthoff J.P."/>
            <person name="Ohm R.A."/>
            <person name="Otillar R.P."/>
            <person name="Pangilinan J.L."/>
            <person name="Peng Y."/>
            <person name="Rokas A."/>
            <person name="Rosa C.A."/>
            <person name="Scheuner C."/>
            <person name="Sibirny A.A."/>
            <person name="Slot J.C."/>
            <person name="Stielow J.B."/>
            <person name="Sun H."/>
            <person name="Kurtzman C.P."/>
            <person name="Blackwell M."/>
            <person name="Grigoriev I.V."/>
            <person name="Jeffries T.W."/>
        </authorList>
    </citation>
    <scope>NUCLEOTIDE SEQUENCE [LARGE SCALE GENOMIC DNA]</scope>
    <source>
        <strain evidence="11">ATCC 58044 / CBS 1984 / NCYC 433 / NRRL Y-366-8</strain>
    </source>
</reference>
<dbReference type="AlphaFoldDB" id="A0A1E3P2B9"/>
<dbReference type="InterPro" id="IPR011993">
    <property type="entry name" value="PH-like_dom_sf"/>
</dbReference>
<keyword evidence="4" id="KW-0813">Transport</keyword>
<dbReference type="Pfam" id="PF16528">
    <property type="entry name" value="Exo84_C"/>
    <property type="match status" value="1"/>
</dbReference>
<feature type="compositionally biased region" description="Polar residues" evidence="8">
    <location>
        <begin position="12"/>
        <end position="40"/>
    </location>
</feature>
<name>A0A1E3P2B9_WICAA</name>
<feature type="region of interest" description="Disordered" evidence="8">
    <location>
        <begin position="435"/>
        <end position="463"/>
    </location>
</feature>
<dbReference type="Pfam" id="PF25345">
    <property type="entry name" value="PH_EXO84"/>
    <property type="match status" value="1"/>
</dbReference>
<keyword evidence="7" id="KW-0175">Coiled coil</keyword>
<evidence type="ECO:0000256" key="4">
    <source>
        <dbReference type="ARBA" id="ARBA00022448"/>
    </source>
</evidence>
<dbReference type="InterPro" id="IPR016159">
    <property type="entry name" value="Cullin_repeat-like_dom_sf"/>
</dbReference>
<evidence type="ECO:0000256" key="3">
    <source>
        <dbReference type="ARBA" id="ARBA00021269"/>
    </source>
</evidence>
<dbReference type="Gene3D" id="2.30.29.30">
    <property type="entry name" value="Pleckstrin-homology domain (PH domain)/Phosphotyrosine-binding domain (PTB)"/>
    <property type="match status" value="1"/>
</dbReference>
<comment type="similarity">
    <text evidence="2">Belongs to the EXO84 family.</text>
</comment>
<dbReference type="Gene3D" id="1.20.58.1220">
    <property type="entry name" value="Exo84p, C-terminal helical domain"/>
    <property type="match status" value="1"/>
</dbReference>
<dbReference type="InterPro" id="IPR033961">
    <property type="entry name" value="Exo84"/>
</dbReference>
<dbReference type="PANTHER" id="PTHR21426">
    <property type="entry name" value="EXOCYST COMPLEX COMPONENT 8"/>
    <property type="match status" value="1"/>
</dbReference>
<dbReference type="InterPro" id="IPR042561">
    <property type="entry name" value="Exo84_C_1"/>
</dbReference>
<dbReference type="Pfam" id="PF08700">
    <property type="entry name" value="VPS51_Exo84_N"/>
    <property type="match status" value="1"/>
</dbReference>
<evidence type="ECO:0000313" key="10">
    <source>
        <dbReference type="EMBL" id="ODQ59400.1"/>
    </source>
</evidence>
<evidence type="ECO:0000256" key="7">
    <source>
        <dbReference type="SAM" id="Coils"/>
    </source>
</evidence>
<dbReference type="GO" id="GO:0030133">
    <property type="term" value="C:transport vesicle"/>
    <property type="evidence" value="ECO:0007669"/>
    <property type="project" value="UniProtKB-SubCell"/>
</dbReference>
<protein>
    <recommendedName>
        <fullName evidence="3">Exocyst complex component EXO84</fullName>
    </recommendedName>
</protein>
<gene>
    <name evidence="10" type="ORF">WICANDRAFT_79916</name>
</gene>
<feature type="region of interest" description="Disordered" evidence="8">
    <location>
        <begin position="93"/>
        <end position="132"/>
    </location>
</feature>
<feature type="domain" description="Exocyst component Exo84 C-terminal" evidence="9">
    <location>
        <begin position="492"/>
        <end position="704"/>
    </location>
</feature>
<dbReference type="GO" id="GO:0015031">
    <property type="term" value="P:protein transport"/>
    <property type="evidence" value="ECO:0007669"/>
    <property type="project" value="UniProtKB-KW"/>
</dbReference>
<dbReference type="PANTHER" id="PTHR21426:SF12">
    <property type="entry name" value="EXOCYST COMPLEX COMPONENT 8"/>
    <property type="match status" value="1"/>
</dbReference>
<sequence>MVELSLRKTRAFKSSDQSSRAKNNPYASLKNNNLGSSNQNVALPSIAKKDQEKIGKLMQRRMSVHQSEVPKMFQQGVGAGGVPALPKDILINHQQQQQQQQQSLPRDALNKEPANYGSNVANLRHQGSRSSKGIDLQDPAVIQLLSDANFNPEQFISSRLNDSTASDIDKFNSNLTTLNKKVTNDIKAVANQTYDKLLNATKELNSTDNELKFLRNAINELSDLTNEMKLQAEKKIQLELDQTNEITKSNSQAKRQNRAKDRSSILVLEKMWASEMSSLFKHVEGAQKYIAAIPGRHVIAESGRWYELNAATFKTLQPAHIFLLNDLILIATRRRKTGQRNKGDGVKQIQSLVADQCWPLREVQLIELKPNGNEDVFTINIRYNSLSYMYQTDRQDHYQKILSGYKKARDELRDISEAENIKQRQLRDSMTLLSISENGANGNGQGTNGSATPKRQSYHNKRNSNVILQDLSTRMHSRSRSMDNSNTLRSLKKIDDMVDESDVTIFHQNFDETLNRLDDLETELTTLKTSCNDEEVLFFNIIKLKISTKKDQVVKLLINSMKSESLTTFEIQTSIKSLLKLNLTDIAKLLLLNNRTSHINSLITKVEESSRLKGTRSISDYIVEVSIVRIQNIKTSIQLYKSLFEETPSNLSYLVEWGVEEIHKHINLLKESLHNVKLPKSTLQDSILIIHRQVHQLKQAGLDVEYLFDEFYRSIDTE</sequence>
<evidence type="ECO:0000256" key="2">
    <source>
        <dbReference type="ARBA" id="ARBA00007210"/>
    </source>
</evidence>
<proteinExistence type="inferred from homology"/>
<comment type="subcellular location">
    <subcellularLocation>
        <location evidence="1">Cytoplasmic vesicle</location>
        <location evidence="1">Secretory vesicle</location>
    </subcellularLocation>
</comment>
<dbReference type="GeneID" id="30202221"/>
<dbReference type="EMBL" id="KV454211">
    <property type="protein sequence ID" value="ODQ59400.1"/>
    <property type="molecule type" value="Genomic_DNA"/>
</dbReference>
<feature type="region of interest" description="Disordered" evidence="8">
    <location>
        <begin position="1"/>
        <end position="40"/>
    </location>
</feature>
<dbReference type="STRING" id="683960.A0A1E3P2B9"/>
<dbReference type="SUPFAM" id="SSF74788">
    <property type="entry name" value="Cullin repeat-like"/>
    <property type="match status" value="1"/>
</dbReference>
<dbReference type="Gene3D" id="1.20.58.1210">
    <property type="entry name" value="Exo84p, N-terminal helical domain"/>
    <property type="match status" value="1"/>
</dbReference>
<keyword evidence="6" id="KW-0653">Protein transport</keyword>
<keyword evidence="11" id="KW-1185">Reference proteome</keyword>
<dbReference type="InterPro" id="IPR032403">
    <property type="entry name" value="Exo84_C"/>
</dbReference>